<dbReference type="Proteomes" id="UP000507470">
    <property type="component" value="Unassembled WGS sequence"/>
</dbReference>
<organism evidence="2 3">
    <name type="scientific">Mytilus coruscus</name>
    <name type="common">Sea mussel</name>
    <dbReference type="NCBI Taxonomy" id="42192"/>
    <lineage>
        <taxon>Eukaryota</taxon>
        <taxon>Metazoa</taxon>
        <taxon>Spiralia</taxon>
        <taxon>Lophotrochozoa</taxon>
        <taxon>Mollusca</taxon>
        <taxon>Bivalvia</taxon>
        <taxon>Autobranchia</taxon>
        <taxon>Pteriomorphia</taxon>
        <taxon>Mytilida</taxon>
        <taxon>Mytiloidea</taxon>
        <taxon>Mytilidae</taxon>
        <taxon>Mytilinae</taxon>
        <taxon>Mytilus</taxon>
    </lineage>
</organism>
<evidence type="ECO:0000313" key="2">
    <source>
        <dbReference type="EMBL" id="CAC5422125.1"/>
    </source>
</evidence>
<keyword evidence="3" id="KW-1185">Reference proteome</keyword>
<dbReference type="OrthoDB" id="6054846at2759"/>
<accession>A0A6J8ERM4</accession>
<dbReference type="AlphaFoldDB" id="A0A6J8ERM4"/>
<feature type="compositionally biased region" description="Basic and acidic residues" evidence="1">
    <location>
        <begin position="89"/>
        <end position="107"/>
    </location>
</feature>
<sequence>MSKPNPNELAMETKCLVHGTKGEMITNENDYDEIDERYLSDIKLAVNQEKDIKEKENVQQGGSKYSKKEKTNNDRSVNTYQRVVSSAVDVHEYTSTEKGDNSEDNYRDSGYLHPYQPLSPDTQNLKQDYTECKNLDIVGSKATPDTKCFKDDYTECEDLHSVEAPASNITEDDIDKEFEAEKAEDTKSLSLQT</sequence>
<evidence type="ECO:0000256" key="1">
    <source>
        <dbReference type="SAM" id="MobiDB-lite"/>
    </source>
</evidence>
<feature type="compositionally biased region" description="Basic and acidic residues" evidence="1">
    <location>
        <begin position="48"/>
        <end position="57"/>
    </location>
</feature>
<reference evidence="2 3" key="1">
    <citation type="submission" date="2020-06" db="EMBL/GenBank/DDBJ databases">
        <authorList>
            <person name="Li R."/>
            <person name="Bekaert M."/>
        </authorList>
    </citation>
    <scope>NUCLEOTIDE SEQUENCE [LARGE SCALE GENOMIC DNA]</scope>
    <source>
        <strain evidence="3">wild</strain>
    </source>
</reference>
<gene>
    <name evidence="2" type="ORF">MCOR_54196</name>
</gene>
<proteinExistence type="predicted"/>
<dbReference type="EMBL" id="CACVKT020009520">
    <property type="protein sequence ID" value="CAC5422125.1"/>
    <property type="molecule type" value="Genomic_DNA"/>
</dbReference>
<evidence type="ECO:0000313" key="3">
    <source>
        <dbReference type="Proteomes" id="UP000507470"/>
    </source>
</evidence>
<protein>
    <submittedName>
        <fullName evidence="2">Uncharacterized protein</fullName>
    </submittedName>
</protein>
<feature type="region of interest" description="Disordered" evidence="1">
    <location>
        <begin position="48"/>
        <end position="124"/>
    </location>
</feature>
<feature type="compositionally biased region" description="Polar residues" evidence="1">
    <location>
        <begin position="74"/>
        <end position="84"/>
    </location>
</feature>
<name>A0A6J8ERM4_MYTCO</name>